<dbReference type="InterPro" id="IPR050415">
    <property type="entry name" value="MRET"/>
</dbReference>
<keyword evidence="6" id="KW-0408">Iron</keyword>
<evidence type="ECO:0000256" key="1">
    <source>
        <dbReference type="ARBA" id="ARBA00001974"/>
    </source>
</evidence>
<comment type="cofactor">
    <cofactor evidence="1">
        <name>FAD</name>
        <dbReference type="ChEBI" id="CHEBI:57692"/>
    </cofactor>
</comment>
<keyword evidence="4" id="KW-0479">Metal-binding</keyword>
<dbReference type="InterPro" id="IPR006058">
    <property type="entry name" value="2Fe2S_fd_BS"/>
</dbReference>
<gene>
    <name evidence="10" type="ORF">FPZ12_025475</name>
</gene>
<dbReference type="GO" id="GO:0046872">
    <property type="term" value="F:metal ion binding"/>
    <property type="evidence" value="ECO:0007669"/>
    <property type="project" value="UniProtKB-KW"/>
</dbReference>
<evidence type="ECO:0000256" key="2">
    <source>
        <dbReference type="ARBA" id="ARBA00022630"/>
    </source>
</evidence>
<dbReference type="OrthoDB" id="3807506at2"/>
<dbReference type="EMBL" id="VMNW02000042">
    <property type="protein sequence ID" value="KAA9157322.1"/>
    <property type="molecule type" value="Genomic_DNA"/>
</dbReference>
<keyword evidence="11" id="KW-1185">Reference proteome</keyword>
<dbReference type="Gene3D" id="2.40.30.10">
    <property type="entry name" value="Translation factors"/>
    <property type="match status" value="1"/>
</dbReference>
<evidence type="ECO:0000256" key="6">
    <source>
        <dbReference type="ARBA" id="ARBA00023004"/>
    </source>
</evidence>
<dbReference type="SUPFAM" id="SSF52343">
    <property type="entry name" value="Ferredoxin reductase-like, C-terminal NADP-linked domain"/>
    <property type="match status" value="1"/>
</dbReference>
<dbReference type="InterPro" id="IPR036010">
    <property type="entry name" value="2Fe-2S_ferredoxin-like_sf"/>
</dbReference>
<dbReference type="PROSITE" id="PS51085">
    <property type="entry name" value="2FE2S_FER_2"/>
    <property type="match status" value="1"/>
</dbReference>
<reference evidence="10" key="1">
    <citation type="submission" date="2019-09" db="EMBL/GenBank/DDBJ databases">
        <authorList>
            <person name="Teo W.F.A."/>
            <person name="Duangmal K."/>
        </authorList>
    </citation>
    <scope>NUCLEOTIDE SEQUENCE [LARGE SCALE GENOMIC DNA]</scope>
    <source>
        <strain evidence="10">K81G1</strain>
    </source>
</reference>
<comment type="caution">
    <text evidence="10">The sequence shown here is derived from an EMBL/GenBank/DDBJ whole genome shotgun (WGS) entry which is preliminary data.</text>
</comment>
<dbReference type="Pfam" id="PF00111">
    <property type="entry name" value="Fer2"/>
    <property type="match status" value="1"/>
</dbReference>
<dbReference type="CDD" id="cd00207">
    <property type="entry name" value="fer2"/>
    <property type="match status" value="1"/>
</dbReference>
<dbReference type="InterPro" id="IPR001433">
    <property type="entry name" value="OxRdtase_FAD/NAD-bd"/>
</dbReference>
<dbReference type="PROSITE" id="PS00197">
    <property type="entry name" value="2FE2S_FER_1"/>
    <property type="match status" value="1"/>
</dbReference>
<name>A0A5N0V056_9PSEU</name>
<keyword evidence="5" id="KW-0560">Oxidoreductase</keyword>
<proteinExistence type="predicted"/>
<dbReference type="GO" id="GO:0051537">
    <property type="term" value="F:2 iron, 2 sulfur cluster binding"/>
    <property type="evidence" value="ECO:0007669"/>
    <property type="project" value="UniProtKB-KW"/>
</dbReference>
<keyword evidence="3" id="KW-0001">2Fe-2S</keyword>
<dbReference type="SUPFAM" id="SSF54292">
    <property type="entry name" value="2Fe-2S ferredoxin-like"/>
    <property type="match status" value="1"/>
</dbReference>
<dbReference type="Gene3D" id="3.40.50.80">
    <property type="entry name" value="Nucleotide-binding domain of ferredoxin-NADP reductase (FNR) module"/>
    <property type="match status" value="1"/>
</dbReference>
<evidence type="ECO:0000259" key="9">
    <source>
        <dbReference type="PROSITE" id="PS51384"/>
    </source>
</evidence>
<dbReference type="InterPro" id="IPR039261">
    <property type="entry name" value="FNR_nucleotide-bd"/>
</dbReference>
<evidence type="ECO:0000256" key="5">
    <source>
        <dbReference type="ARBA" id="ARBA00023002"/>
    </source>
</evidence>
<sequence length="330" mass="36075">MRPDRPTTEDQVRSTPEEADLKLVVDRREVLADDVVRLRLADPEGAPLPEWSPGAHIDLRFTEDLVRQYSLCGDPDDKHSWQVAILREPASRGGSEFAHDRLTEGTRISVRGPRNHFELSAAEEYLFIAGGIGITPIVPMIKEAARTGAPWQLLYGGRTRSSMAFRDELAAHGDGVRIRPQDETGLLDLAAFLGEPRPGVAIYCCGPEPLLQAVEAQAEAWPPGTLHVERFTPKDLGEPARAESFEVELDQSGRVLTVPPEKSILEVLGEAGLDVPSSCQEGTCGTCETVVLAGEPDHRDSLLTPEEQASNETMMVCVSRAKCARLLLDL</sequence>
<dbReference type="PANTHER" id="PTHR47354">
    <property type="entry name" value="NADH OXIDOREDUCTASE HCR"/>
    <property type="match status" value="1"/>
</dbReference>
<evidence type="ECO:0000259" key="8">
    <source>
        <dbReference type="PROSITE" id="PS51085"/>
    </source>
</evidence>
<dbReference type="CDD" id="cd06185">
    <property type="entry name" value="PDR_like"/>
    <property type="match status" value="1"/>
</dbReference>
<feature type="domain" description="2Fe-2S ferredoxin-type" evidence="8">
    <location>
        <begin position="243"/>
        <end position="330"/>
    </location>
</feature>
<keyword evidence="7" id="KW-0411">Iron-sulfur</keyword>
<accession>A0A5N0V056</accession>
<evidence type="ECO:0000256" key="4">
    <source>
        <dbReference type="ARBA" id="ARBA00022723"/>
    </source>
</evidence>
<dbReference type="PRINTS" id="PR00409">
    <property type="entry name" value="PHDIOXRDTASE"/>
</dbReference>
<dbReference type="PANTHER" id="PTHR47354:SF1">
    <property type="entry name" value="CARNITINE MONOOXYGENASE REDUCTASE SUBUNIT"/>
    <property type="match status" value="1"/>
</dbReference>
<organism evidence="10 11">
    <name type="scientific">Amycolatopsis acidicola</name>
    <dbReference type="NCBI Taxonomy" id="2596893"/>
    <lineage>
        <taxon>Bacteria</taxon>
        <taxon>Bacillati</taxon>
        <taxon>Actinomycetota</taxon>
        <taxon>Actinomycetes</taxon>
        <taxon>Pseudonocardiales</taxon>
        <taxon>Pseudonocardiaceae</taxon>
        <taxon>Amycolatopsis</taxon>
    </lineage>
</organism>
<feature type="domain" description="FAD-binding FR-type" evidence="9">
    <location>
        <begin position="18"/>
        <end position="120"/>
    </location>
</feature>
<evidence type="ECO:0000313" key="10">
    <source>
        <dbReference type="EMBL" id="KAA9157322.1"/>
    </source>
</evidence>
<dbReference type="InterPro" id="IPR017938">
    <property type="entry name" value="Riboflavin_synthase-like_b-brl"/>
</dbReference>
<dbReference type="Proteomes" id="UP000319769">
    <property type="component" value="Unassembled WGS sequence"/>
</dbReference>
<dbReference type="PROSITE" id="PS51384">
    <property type="entry name" value="FAD_FR"/>
    <property type="match status" value="1"/>
</dbReference>
<dbReference type="InterPro" id="IPR012675">
    <property type="entry name" value="Beta-grasp_dom_sf"/>
</dbReference>
<protein>
    <submittedName>
        <fullName evidence="10">Oxidoreductase</fullName>
    </submittedName>
</protein>
<dbReference type="Gene3D" id="3.10.20.30">
    <property type="match status" value="1"/>
</dbReference>
<dbReference type="Pfam" id="PF00175">
    <property type="entry name" value="NAD_binding_1"/>
    <property type="match status" value="1"/>
</dbReference>
<dbReference type="InterPro" id="IPR001041">
    <property type="entry name" value="2Fe-2S_ferredoxin-type"/>
</dbReference>
<dbReference type="AlphaFoldDB" id="A0A5N0V056"/>
<evidence type="ECO:0000256" key="7">
    <source>
        <dbReference type="ARBA" id="ARBA00023014"/>
    </source>
</evidence>
<keyword evidence="2" id="KW-0285">Flavoprotein</keyword>
<dbReference type="SUPFAM" id="SSF63380">
    <property type="entry name" value="Riboflavin synthase domain-like"/>
    <property type="match status" value="1"/>
</dbReference>
<dbReference type="InterPro" id="IPR017927">
    <property type="entry name" value="FAD-bd_FR_type"/>
</dbReference>
<evidence type="ECO:0000313" key="11">
    <source>
        <dbReference type="Proteomes" id="UP000319769"/>
    </source>
</evidence>
<dbReference type="GO" id="GO:0016491">
    <property type="term" value="F:oxidoreductase activity"/>
    <property type="evidence" value="ECO:0007669"/>
    <property type="project" value="UniProtKB-KW"/>
</dbReference>
<evidence type="ECO:0000256" key="3">
    <source>
        <dbReference type="ARBA" id="ARBA00022714"/>
    </source>
</evidence>